<evidence type="ECO:0000256" key="1">
    <source>
        <dbReference type="SAM" id="SignalP"/>
    </source>
</evidence>
<reference evidence="2 3" key="1">
    <citation type="journal article" date="2018" name="Mol. Biol. Evol.">
        <title>Broad Genomic Sampling Reveals a Smut Pathogenic Ancestry of the Fungal Clade Ustilaginomycotina.</title>
        <authorList>
            <person name="Kijpornyongpan T."/>
            <person name="Mondo S.J."/>
            <person name="Barry K."/>
            <person name="Sandor L."/>
            <person name="Lee J."/>
            <person name="Lipzen A."/>
            <person name="Pangilinan J."/>
            <person name="LaButti K."/>
            <person name="Hainaut M."/>
            <person name="Henrissat B."/>
            <person name="Grigoriev I.V."/>
            <person name="Spatafora J.W."/>
            <person name="Aime M.C."/>
        </authorList>
    </citation>
    <scope>NUCLEOTIDE SEQUENCE [LARGE SCALE GENOMIC DNA]</scope>
    <source>
        <strain evidence="2 3">MCA 4186</strain>
    </source>
</reference>
<proteinExistence type="predicted"/>
<dbReference type="EMBL" id="KZ819286">
    <property type="protein sequence ID" value="PWO00107.1"/>
    <property type="molecule type" value="Genomic_DNA"/>
</dbReference>
<keyword evidence="1" id="KW-0732">Signal</keyword>
<dbReference type="GeneID" id="37267622"/>
<name>A0A316ZFT9_9BASI</name>
<dbReference type="RefSeq" id="XP_025600385.1">
    <property type="nucleotide sequence ID" value="XM_025740076.1"/>
</dbReference>
<evidence type="ECO:0000313" key="3">
    <source>
        <dbReference type="Proteomes" id="UP000245946"/>
    </source>
</evidence>
<sequence length="265" mass="27991">MRWPLASLLGASVLLASSAAASPAAPAALSRRAPVPAGGDVDFYNPLNRTGGHMLSILPDSDLGEPINVIISGRSSKSVLSVEGFLLWATSVHFGVSCLGQANGTQQLANLGDGQGNQTQGSGDGNNGVMRWNYYDPYIGTCKETLIGGNHFRWWQQIGPDANSGAYFLAVSNEANLARHHEIVVNGYNTGRDELVGNATFPNGTTWEGNYYQATVEWIEAGVLLNDSSFGINHAPRVNPPGGEAQDGRVALLTVIQTVVSPQAT</sequence>
<accession>A0A316ZFT9</accession>
<feature type="chain" id="PRO_5016395628" evidence="1">
    <location>
        <begin position="22"/>
        <end position="265"/>
    </location>
</feature>
<gene>
    <name evidence="2" type="ORF">FA09DRAFT_294386</name>
</gene>
<feature type="signal peptide" evidence="1">
    <location>
        <begin position="1"/>
        <end position="21"/>
    </location>
</feature>
<organism evidence="2 3">
    <name type="scientific">Tilletiopsis washingtonensis</name>
    <dbReference type="NCBI Taxonomy" id="58919"/>
    <lineage>
        <taxon>Eukaryota</taxon>
        <taxon>Fungi</taxon>
        <taxon>Dikarya</taxon>
        <taxon>Basidiomycota</taxon>
        <taxon>Ustilaginomycotina</taxon>
        <taxon>Exobasidiomycetes</taxon>
        <taxon>Entylomatales</taxon>
        <taxon>Entylomatales incertae sedis</taxon>
        <taxon>Tilletiopsis</taxon>
    </lineage>
</organism>
<dbReference type="AlphaFoldDB" id="A0A316ZFT9"/>
<protein>
    <submittedName>
        <fullName evidence="2">Uncharacterized protein</fullName>
    </submittedName>
</protein>
<dbReference type="OrthoDB" id="2310204at2759"/>
<keyword evidence="3" id="KW-1185">Reference proteome</keyword>
<evidence type="ECO:0000313" key="2">
    <source>
        <dbReference type="EMBL" id="PWO00107.1"/>
    </source>
</evidence>
<dbReference type="STRING" id="58919.A0A316ZFT9"/>
<dbReference type="Proteomes" id="UP000245946">
    <property type="component" value="Unassembled WGS sequence"/>
</dbReference>